<dbReference type="Gene3D" id="3.40.50.300">
    <property type="entry name" value="P-loop containing nucleotide triphosphate hydrolases"/>
    <property type="match status" value="1"/>
</dbReference>
<feature type="domain" description="CDR ABC transporter" evidence="8">
    <location>
        <begin position="439"/>
        <end position="481"/>
    </location>
</feature>
<keyword evidence="2" id="KW-0813">Transport</keyword>
<evidence type="ECO:0000313" key="10">
    <source>
        <dbReference type="EMBL" id="KAJ2002552.1"/>
    </source>
</evidence>
<feature type="transmembrane region" description="Helical" evidence="6">
    <location>
        <begin position="224"/>
        <end position="242"/>
    </location>
</feature>
<evidence type="ECO:0000259" key="7">
    <source>
        <dbReference type="Pfam" id="PF01061"/>
    </source>
</evidence>
<evidence type="ECO:0000256" key="5">
    <source>
        <dbReference type="ARBA" id="ARBA00023136"/>
    </source>
</evidence>
<keyword evidence="11" id="KW-1185">Reference proteome</keyword>
<evidence type="ECO:0000256" key="3">
    <source>
        <dbReference type="ARBA" id="ARBA00022692"/>
    </source>
</evidence>
<evidence type="ECO:0000259" key="9">
    <source>
        <dbReference type="Pfam" id="PF19055"/>
    </source>
</evidence>
<feature type="transmembrane region" description="Helical" evidence="6">
    <location>
        <begin position="190"/>
        <end position="212"/>
    </location>
</feature>
<feature type="transmembrane region" description="Helical" evidence="6">
    <location>
        <begin position="457"/>
        <end position="478"/>
    </location>
</feature>
<dbReference type="InterPro" id="IPR043926">
    <property type="entry name" value="ABCG_dom"/>
</dbReference>
<evidence type="ECO:0000256" key="4">
    <source>
        <dbReference type="ARBA" id="ARBA00022989"/>
    </source>
</evidence>
<evidence type="ECO:0000256" key="6">
    <source>
        <dbReference type="SAM" id="Phobius"/>
    </source>
</evidence>
<feature type="domain" description="ABC-2 type transporter transmembrane" evidence="7">
    <location>
        <begin position="173"/>
        <end position="382"/>
    </location>
</feature>
<dbReference type="SUPFAM" id="SSF52540">
    <property type="entry name" value="P-loop containing nucleoside triphosphate hydrolases"/>
    <property type="match status" value="1"/>
</dbReference>
<dbReference type="Pfam" id="PF06422">
    <property type="entry name" value="PDR_CDR"/>
    <property type="match status" value="1"/>
</dbReference>
<feature type="transmembrane region" description="Helical" evidence="6">
    <location>
        <begin position="332"/>
        <end position="356"/>
    </location>
</feature>
<sequence>ERKRLTIGLELVAKPKILFLDEPTSGLDAQASFKIVHFLRRLAAEGQTILCTIHQPSALLFEQFDRLLLLVRGGHTVYFGDLGHDAQTLIGYFERNGAPKCPSTANPAEYILDVVGSRTAAIDWPQAWQASAEKHAALSEIARINHIKSTTAADAHGAGKEDDDQIFARSHGYQIKLVTRRMFRSYWRNIEYNLTRLALQVMCALIVGFTFYKLNDGAVDLQNKVFAIFECSVLSILVINQVQPEFMRQRQYYSRETSTNQYGWRAFAVAIIFTEWPFSFISNTLFFVSFYWTVGLNSIPDRIGYFYFAYIVLGMFSLTLGQAIAAFSPNDIVAALLNPIFTSMTILNSGVTIPYLQMPKFWRSWMYWLSPYMYYIEGVVTNDLHGSQVRCRPSEFYTFEPPANQTCSAYASSWASRAPGYINNPDATAACDYCSFKVGDEFYGALSWNFTHRWRNIGILLGFVAFNVVFTMFMIKVYKVNKR</sequence>
<organism evidence="10 11">
    <name type="scientific">Coemansia thaxteri</name>
    <dbReference type="NCBI Taxonomy" id="2663907"/>
    <lineage>
        <taxon>Eukaryota</taxon>
        <taxon>Fungi</taxon>
        <taxon>Fungi incertae sedis</taxon>
        <taxon>Zoopagomycota</taxon>
        <taxon>Kickxellomycotina</taxon>
        <taxon>Kickxellomycetes</taxon>
        <taxon>Kickxellales</taxon>
        <taxon>Kickxellaceae</taxon>
        <taxon>Coemansia</taxon>
    </lineage>
</organism>
<keyword evidence="10" id="KW-0547">Nucleotide-binding</keyword>
<dbReference type="OrthoDB" id="245989at2759"/>
<name>A0A9W8EHI6_9FUNG</name>
<reference evidence="10" key="1">
    <citation type="submission" date="2022-07" db="EMBL/GenBank/DDBJ databases">
        <title>Phylogenomic reconstructions and comparative analyses of Kickxellomycotina fungi.</title>
        <authorList>
            <person name="Reynolds N.K."/>
            <person name="Stajich J.E."/>
            <person name="Barry K."/>
            <person name="Grigoriev I.V."/>
            <person name="Crous P."/>
            <person name="Smith M.E."/>
        </authorList>
    </citation>
    <scope>NUCLEOTIDE SEQUENCE</scope>
    <source>
        <strain evidence="10">IMI 214461</strain>
    </source>
</reference>
<gene>
    <name evidence="10" type="primary">SNQ2_3</name>
    <name evidence="10" type="ORF">H4R26_003543</name>
</gene>
<dbReference type="InterPro" id="IPR013525">
    <property type="entry name" value="ABC2_TM"/>
</dbReference>
<feature type="domain" description="ABC transporter family G" evidence="9">
    <location>
        <begin position="54"/>
        <end position="115"/>
    </location>
</feature>
<protein>
    <submittedName>
        <fullName evidence="10">ATP-binding cassette transporter snq2</fullName>
    </submittedName>
</protein>
<dbReference type="Pfam" id="PF19055">
    <property type="entry name" value="ABC2_membrane_7"/>
    <property type="match status" value="1"/>
</dbReference>
<evidence type="ECO:0000313" key="11">
    <source>
        <dbReference type="Proteomes" id="UP001150907"/>
    </source>
</evidence>
<dbReference type="GO" id="GO:0005524">
    <property type="term" value="F:ATP binding"/>
    <property type="evidence" value="ECO:0007669"/>
    <property type="project" value="UniProtKB-KW"/>
</dbReference>
<dbReference type="AlphaFoldDB" id="A0A9W8EHI6"/>
<comment type="caution">
    <text evidence="10">The sequence shown here is derived from an EMBL/GenBank/DDBJ whole genome shotgun (WGS) entry which is preliminary data.</text>
</comment>
<keyword evidence="4 6" id="KW-1133">Transmembrane helix</keyword>
<keyword evidence="10" id="KW-0067">ATP-binding</keyword>
<accession>A0A9W8EHI6</accession>
<dbReference type="GO" id="GO:0016020">
    <property type="term" value="C:membrane"/>
    <property type="evidence" value="ECO:0007669"/>
    <property type="project" value="UniProtKB-SubCell"/>
</dbReference>
<feature type="non-terminal residue" evidence="10">
    <location>
        <position position="1"/>
    </location>
</feature>
<comment type="subcellular location">
    <subcellularLocation>
        <location evidence="1">Membrane</location>
        <topology evidence="1">Multi-pass membrane protein</topology>
    </subcellularLocation>
</comment>
<dbReference type="Pfam" id="PF01061">
    <property type="entry name" value="ABC2_membrane"/>
    <property type="match status" value="1"/>
</dbReference>
<dbReference type="PANTHER" id="PTHR19241">
    <property type="entry name" value="ATP-BINDING CASSETTE TRANSPORTER"/>
    <property type="match status" value="1"/>
</dbReference>
<evidence type="ECO:0000259" key="8">
    <source>
        <dbReference type="Pfam" id="PF06422"/>
    </source>
</evidence>
<evidence type="ECO:0000256" key="1">
    <source>
        <dbReference type="ARBA" id="ARBA00004141"/>
    </source>
</evidence>
<proteinExistence type="predicted"/>
<feature type="transmembrane region" description="Helical" evidence="6">
    <location>
        <begin position="262"/>
        <end position="292"/>
    </location>
</feature>
<feature type="transmembrane region" description="Helical" evidence="6">
    <location>
        <begin position="304"/>
        <end position="325"/>
    </location>
</feature>
<dbReference type="GO" id="GO:0140359">
    <property type="term" value="F:ABC-type transporter activity"/>
    <property type="evidence" value="ECO:0007669"/>
    <property type="project" value="InterPro"/>
</dbReference>
<dbReference type="InterPro" id="IPR027417">
    <property type="entry name" value="P-loop_NTPase"/>
</dbReference>
<dbReference type="EMBL" id="JANBQF010000291">
    <property type="protein sequence ID" value="KAJ2002552.1"/>
    <property type="molecule type" value="Genomic_DNA"/>
</dbReference>
<evidence type="ECO:0000256" key="2">
    <source>
        <dbReference type="ARBA" id="ARBA00022448"/>
    </source>
</evidence>
<keyword evidence="3 6" id="KW-0812">Transmembrane</keyword>
<dbReference type="InterPro" id="IPR010929">
    <property type="entry name" value="PDR_CDR_ABC"/>
</dbReference>
<keyword evidence="5 6" id="KW-0472">Membrane</keyword>
<dbReference type="Proteomes" id="UP001150907">
    <property type="component" value="Unassembled WGS sequence"/>
</dbReference>